<comment type="caution">
    <text evidence="1">The sequence shown here is derived from an EMBL/GenBank/DDBJ whole genome shotgun (WGS) entry which is preliminary data.</text>
</comment>
<gene>
    <name evidence="1" type="ORF">FGO68_gene12664</name>
</gene>
<organism evidence="1 2">
    <name type="scientific">Halteria grandinella</name>
    <dbReference type="NCBI Taxonomy" id="5974"/>
    <lineage>
        <taxon>Eukaryota</taxon>
        <taxon>Sar</taxon>
        <taxon>Alveolata</taxon>
        <taxon>Ciliophora</taxon>
        <taxon>Intramacronucleata</taxon>
        <taxon>Spirotrichea</taxon>
        <taxon>Stichotrichia</taxon>
        <taxon>Sporadotrichida</taxon>
        <taxon>Halteriidae</taxon>
        <taxon>Halteria</taxon>
    </lineage>
</organism>
<reference evidence="1" key="1">
    <citation type="submission" date="2019-06" db="EMBL/GenBank/DDBJ databases">
        <authorList>
            <person name="Zheng W."/>
        </authorList>
    </citation>
    <scope>NUCLEOTIDE SEQUENCE</scope>
    <source>
        <strain evidence="1">QDHG01</strain>
    </source>
</reference>
<keyword evidence="2" id="KW-1185">Reference proteome</keyword>
<dbReference type="AlphaFoldDB" id="A0A8J8NSM3"/>
<evidence type="ECO:0000313" key="1">
    <source>
        <dbReference type="EMBL" id="TNV80024.1"/>
    </source>
</evidence>
<dbReference type="Proteomes" id="UP000785679">
    <property type="component" value="Unassembled WGS sequence"/>
</dbReference>
<proteinExistence type="predicted"/>
<protein>
    <submittedName>
        <fullName evidence="1">Uncharacterized protein</fullName>
    </submittedName>
</protein>
<evidence type="ECO:0000313" key="2">
    <source>
        <dbReference type="Proteomes" id="UP000785679"/>
    </source>
</evidence>
<name>A0A8J8NSM3_HALGN</name>
<dbReference type="EMBL" id="RRYP01008091">
    <property type="protein sequence ID" value="TNV80024.1"/>
    <property type="molecule type" value="Genomic_DNA"/>
</dbReference>
<accession>A0A8J8NSM3</accession>
<sequence length="241" mass="27965">MMEHQIIILSIKYYVQTQLIIAQTCNHLRQIGHRGNLINNQVDDQSFSPQLARITPMPTRQRFKNLIIFKSTHTRLMIVNAPSKIPADIKCSRIRKNKVVYLSNDIWLVNSIGIHQTISKIIFRHLFSLAIQENRLRTIGLSNLALPKGDYLRILMLKIARLKCCKMQTPPHQIQTANTKVWTQICHNMHLMSRHQDKLLFRNSHTQNNRRSLNRGILLLLSSFKALTMGQNLLISNKLCC</sequence>